<dbReference type="SMART" id="SM00028">
    <property type="entry name" value="TPR"/>
    <property type="match status" value="4"/>
</dbReference>
<dbReference type="Proteomes" id="UP001501638">
    <property type="component" value="Unassembled WGS sequence"/>
</dbReference>
<dbReference type="InterPro" id="IPR019734">
    <property type="entry name" value="TPR_rpt"/>
</dbReference>
<dbReference type="SUPFAM" id="SSF52540">
    <property type="entry name" value="P-loop containing nucleoside triphosphate hydrolases"/>
    <property type="match status" value="1"/>
</dbReference>
<keyword evidence="2" id="KW-1185">Reference proteome</keyword>
<evidence type="ECO:0000313" key="1">
    <source>
        <dbReference type="EMBL" id="GAA2432111.1"/>
    </source>
</evidence>
<dbReference type="InterPro" id="IPR027417">
    <property type="entry name" value="P-loop_NTPase"/>
</dbReference>
<organism evidence="1 2">
    <name type="scientific">Streptomyces macrosporus</name>
    <dbReference type="NCBI Taxonomy" id="44032"/>
    <lineage>
        <taxon>Bacteria</taxon>
        <taxon>Bacillati</taxon>
        <taxon>Actinomycetota</taxon>
        <taxon>Actinomycetes</taxon>
        <taxon>Kitasatosporales</taxon>
        <taxon>Streptomycetaceae</taxon>
        <taxon>Streptomyces</taxon>
    </lineage>
</organism>
<dbReference type="InterPro" id="IPR011990">
    <property type="entry name" value="TPR-like_helical_dom_sf"/>
</dbReference>
<accession>A0ABP5WSR5</accession>
<comment type="caution">
    <text evidence="1">The sequence shown here is derived from an EMBL/GenBank/DDBJ whole genome shotgun (WGS) entry which is preliminary data.</text>
</comment>
<protein>
    <recommendedName>
        <fullName evidence="3">Tetratricopeptide repeat protein</fullName>
    </recommendedName>
</protein>
<evidence type="ECO:0000313" key="2">
    <source>
        <dbReference type="Proteomes" id="UP001501638"/>
    </source>
</evidence>
<reference evidence="2" key="1">
    <citation type="journal article" date="2019" name="Int. J. Syst. Evol. Microbiol.">
        <title>The Global Catalogue of Microorganisms (GCM) 10K type strain sequencing project: providing services to taxonomists for standard genome sequencing and annotation.</title>
        <authorList>
            <consortium name="The Broad Institute Genomics Platform"/>
            <consortium name="The Broad Institute Genome Sequencing Center for Infectious Disease"/>
            <person name="Wu L."/>
            <person name="Ma J."/>
        </authorList>
    </citation>
    <scope>NUCLEOTIDE SEQUENCE [LARGE SCALE GENOMIC DNA]</scope>
    <source>
        <strain evidence="2">JCM 6305</strain>
    </source>
</reference>
<name>A0ABP5WSR5_9ACTN</name>
<gene>
    <name evidence="1" type="ORF">GCM10010405_13790</name>
</gene>
<dbReference type="Gene3D" id="3.40.50.300">
    <property type="entry name" value="P-loop containing nucleotide triphosphate hydrolases"/>
    <property type="match status" value="1"/>
</dbReference>
<evidence type="ECO:0008006" key="3">
    <source>
        <dbReference type="Google" id="ProtNLM"/>
    </source>
</evidence>
<dbReference type="Gene3D" id="1.25.40.10">
    <property type="entry name" value="Tetratricopeptide repeat domain"/>
    <property type="match status" value="2"/>
</dbReference>
<sequence>MDGQPVYVLYEWERRPGAGPLTDEDPPSYALGAESAVVPFTGREAELEQLRRWRDGGDTAMAVRWLHGPGGQGKTRLAAAFADECVAAGWKVSTALHGGTLLPEPGSQDLRPGDAPGVLLVVDYADRWPVTHLHWLLSNAMLRRPGKRTRVLLIGRSLDSWPAVRSEARKRGQVSAMKLEPLSPEGRDRLRMFHAARDGYARLRGHHRPELIGPPTSLNHPDFGLPLAVHMAALVAVDAALRGVAPPRTVEGLTVFLLDREHSHWELRYGQGAEGRASACGRTGIHPSLMKQAVFLACLVGVLPVWDARPLFGRLFPETEASAVIDDHALCYPPPRHGLALRPLYPDRLAEDFVALTLPGHEAEFPAQDWATEVVARLLARDPDGTVPAWAVSAVTLLAAAGERWTHVGARHLFPRLLDDPRPALDAGSPALVFLATDDAAASGVLDAVRACFPAGMQPVLDVGMAAVTLRWARHQPVTGPRRAAVVIEAARRLNNAGDFETTCELLSEPVAELRSTARQDPKQRPLLATALLLQANALAQGPGRGQEAYGRTREALLLLAECEDVDREVVRVAESALLDSAVHALHTFGDAQHAVELLTRLVDLLGSPAPGDPPDTEQAIGLAQALGYRAAALRLLNRGDQAREDAERAVPLARGFALAHPAQGSPFLADVLYHQALLLADAGRHEEAVRAGEEATDILRRLARFNPAVYQRRLTACLSDRGLLLDKAGRGREALEASTEAVVLARRRLADSGDAEGLASALMNLGARLSARLRDDEAVEATREALRLWTLLHAADPGAHAVARADCLANLRNQLMRARRAQEACAVAEEATAAYARLTARHPRLHDALNTALLVQARLLADTGRQEESAALVRRNGLALPPRHEIMTTWYDGIPPDGAVLERRDTPPAPWTPADDREARLLQALRDHADLLWARLIADGQLLVPMLPLRALLRGTFTNRPPAWPYRTPLPDEQACQVVYTSPETMRYMLGDEWRHRTTDIADIRRRNRGHKNLVLYIDPGTPLGVTLTLDEFRRIDEGERYRVTR</sequence>
<dbReference type="EMBL" id="BAAASZ010000011">
    <property type="protein sequence ID" value="GAA2432111.1"/>
    <property type="molecule type" value="Genomic_DNA"/>
</dbReference>
<proteinExistence type="predicted"/>
<dbReference type="SUPFAM" id="SSF48452">
    <property type="entry name" value="TPR-like"/>
    <property type="match status" value="2"/>
</dbReference>